<feature type="domain" description="HTH cro/C1-type" evidence="2">
    <location>
        <begin position="21"/>
        <end position="62"/>
    </location>
</feature>
<dbReference type="PANTHER" id="PTHR37301:SF1">
    <property type="entry name" value="DNA-BINDING PROTEIN"/>
    <property type="match status" value="1"/>
</dbReference>
<dbReference type="Pfam" id="PF13443">
    <property type="entry name" value="HTH_26"/>
    <property type="match status" value="1"/>
</dbReference>
<dbReference type="CDD" id="cd00093">
    <property type="entry name" value="HTH_XRE"/>
    <property type="match status" value="1"/>
</dbReference>
<dbReference type="InterPro" id="IPR010982">
    <property type="entry name" value="Lambda_DNA-bd_dom_sf"/>
</dbReference>
<evidence type="ECO:0000313" key="3">
    <source>
        <dbReference type="EMBL" id="MPV36768.1"/>
    </source>
</evidence>
<evidence type="ECO:0000256" key="1">
    <source>
        <dbReference type="SAM" id="MobiDB-lite"/>
    </source>
</evidence>
<dbReference type="SMART" id="SM00530">
    <property type="entry name" value="HTH_XRE"/>
    <property type="match status" value="1"/>
</dbReference>
<dbReference type="EMBL" id="WHPC01000018">
    <property type="protein sequence ID" value="MPV36768.1"/>
    <property type="molecule type" value="Genomic_DNA"/>
</dbReference>
<dbReference type="SUPFAM" id="SSF47413">
    <property type="entry name" value="lambda repressor-like DNA-binding domains"/>
    <property type="match status" value="1"/>
</dbReference>
<proteinExistence type="predicted"/>
<comment type="caution">
    <text evidence="3">The sequence shown here is derived from an EMBL/GenBank/DDBJ whole genome shotgun (WGS) entry which is preliminary data.</text>
</comment>
<reference evidence="3 4" key="1">
    <citation type="submission" date="2019-10" db="EMBL/GenBank/DDBJ databases">
        <title>Georgenia wutianyii sp. nov. and Georgenia yuyongxinii sp. nov. isolated from plateau pika (Ochotona curzoniae) in the Qinghai-Tibet plateau of China.</title>
        <authorList>
            <person name="Tian Z."/>
        </authorList>
    </citation>
    <scope>NUCLEOTIDE SEQUENCE [LARGE SCALE GENOMIC DNA]</scope>
    <source>
        <strain evidence="3 4">JCM 19765</strain>
    </source>
</reference>
<dbReference type="Gene3D" id="1.10.260.40">
    <property type="entry name" value="lambda repressor-like DNA-binding domains"/>
    <property type="match status" value="1"/>
</dbReference>
<sequence>MAIVVDIDVMLARRKMAVGTLADRVGITPANLAVLKNGRAKAVRFATLAALCEVLDCQPGDLLRWEPEEPAGLVGAGGDGEPLPRAADG</sequence>
<dbReference type="Proteomes" id="UP000437709">
    <property type="component" value="Unassembled WGS sequence"/>
</dbReference>
<dbReference type="PROSITE" id="PS50943">
    <property type="entry name" value="HTH_CROC1"/>
    <property type="match status" value="1"/>
</dbReference>
<dbReference type="PANTHER" id="PTHR37301">
    <property type="entry name" value="DNA-BINDING PROTEIN-RELATED"/>
    <property type="match status" value="1"/>
</dbReference>
<dbReference type="OrthoDB" id="9805309at2"/>
<dbReference type="InterPro" id="IPR001387">
    <property type="entry name" value="Cro/C1-type_HTH"/>
</dbReference>
<dbReference type="GO" id="GO:0003677">
    <property type="term" value="F:DNA binding"/>
    <property type="evidence" value="ECO:0007669"/>
    <property type="project" value="InterPro"/>
</dbReference>
<protein>
    <submittedName>
        <fullName evidence="3">Helix-turn-helix domain-containing protein</fullName>
    </submittedName>
</protein>
<gene>
    <name evidence="3" type="ORF">GB881_06795</name>
</gene>
<evidence type="ECO:0000259" key="2">
    <source>
        <dbReference type="PROSITE" id="PS50943"/>
    </source>
</evidence>
<accession>A0A6N7EIE5</accession>
<feature type="region of interest" description="Disordered" evidence="1">
    <location>
        <begin position="69"/>
        <end position="89"/>
    </location>
</feature>
<organism evidence="3 4">
    <name type="scientific">Georgenia subflava</name>
    <dbReference type="NCBI Taxonomy" id="1622177"/>
    <lineage>
        <taxon>Bacteria</taxon>
        <taxon>Bacillati</taxon>
        <taxon>Actinomycetota</taxon>
        <taxon>Actinomycetes</taxon>
        <taxon>Micrococcales</taxon>
        <taxon>Bogoriellaceae</taxon>
        <taxon>Georgenia</taxon>
    </lineage>
</organism>
<keyword evidence="4" id="KW-1185">Reference proteome</keyword>
<dbReference type="RefSeq" id="WP_152195330.1">
    <property type="nucleotide sequence ID" value="NZ_VUKD01000003.1"/>
</dbReference>
<evidence type="ECO:0000313" key="4">
    <source>
        <dbReference type="Proteomes" id="UP000437709"/>
    </source>
</evidence>
<name>A0A6N7EIE5_9MICO</name>
<dbReference type="AlphaFoldDB" id="A0A6N7EIE5"/>